<dbReference type="InterPro" id="IPR052042">
    <property type="entry name" value="Tail_sheath_structural"/>
</dbReference>
<feature type="domain" description="Tail sheath protein C-terminal" evidence="2">
    <location>
        <begin position="655"/>
        <end position="759"/>
    </location>
</feature>
<organism evidence="3 4">
    <name type="scientific">Paracoccus zhejiangensis</name>
    <dbReference type="NCBI Taxonomy" id="1077935"/>
    <lineage>
        <taxon>Bacteria</taxon>
        <taxon>Pseudomonadati</taxon>
        <taxon>Pseudomonadota</taxon>
        <taxon>Alphaproteobacteria</taxon>
        <taxon>Rhodobacterales</taxon>
        <taxon>Paracoccaceae</taxon>
        <taxon>Paracoccus</taxon>
    </lineage>
</organism>
<protein>
    <submittedName>
        <fullName evidence="3">Phage tail protein</fullName>
    </submittedName>
</protein>
<name>A0A2H5EY25_9RHOB</name>
<reference evidence="3 4" key="1">
    <citation type="journal article" date="2013" name="Antonie Van Leeuwenhoek">
        <title>Paracoccus zhejiangensis sp. nov., isolated from activated sludge in wastewater-treatment system.</title>
        <authorList>
            <person name="Wu Z.G."/>
            <person name="Zhang D.F."/>
            <person name="Liu Y.L."/>
            <person name="Wang F."/>
            <person name="Jiang X."/>
            <person name="Li C."/>
            <person name="Li S.P."/>
            <person name="Hong Q."/>
            <person name="Li W.J."/>
        </authorList>
    </citation>
    <scope>NUCLEOTIDE SEQUENCE [LARGE SCALE GENOMIC DNA]</scope>
    <source>
        <strain evidence="3 4">J6</strain>
    </source>
</reference>
<dbReference type="Proteomes" id="UP000234530">
    <property type="component" value="Chromosome"/>
</dbReference>
<accession>A0A2H5EY25</accession>
<keyword evidence="4" id="KW-1185">Reference proteome</keyword>
<evidence type="ECO:0000256" key="1">
    <source>
        <dbReference type="ARBA" id="ARBA00008005"/>
    </source>
</evidence>
<evidence type="ECO:0000259" key="2">
    <source>
        <dbReference type="Pfam" id="PF17482"/>
    </source>
</evidence>
<proteinExistence type="inferred from homology"/>
<evidence type="ECO:0000313" key="3">
    <source>
        <dbReference type="EMBL" id="AUH64205.1"/>
    </source>
</evidence>
<dbReference type="Gene3D" id="3.40.50.11780">
    <property type="match status" value="2"/>
</dbReference>
<comment type="similarity">
    <text evidence="1">Belongs to the myoviridae tail sheath protein family.</text>
</comment>
<dbReference type="AlphaFoldDB" id="A0A2H5EY25"/>
<dbReference type="KEGG" id="pzh:CX676_08590"/>
<dbReference type="PANTHER" id="PTHR35861:SF1">
    <property type="entry name" value="PHAGE TAIL SHEATH PROTEIN"/>
    <property type="match status" value="1"/>
</dbReference>
<evidence type="ECO:0000313" key="4">
    <source>
        <dbReference type="Proteomes" id="UP000234530"/>
    </source>
</evidence>
<dbReference type="EMBL" id="CP025430">
    <property type="protein sequence ID" value="AUH64205.1"/>
    <property type="molecule type" value="Genomic_DNA"/>
</dbReference>
<gene>
    <name evidence="3" type="ORF">CX676_08590</name>
</gene>
<sequence length="766" mass="79303">MAVSVSYPGVYIQEVPSGSRAIAAVPTSIAAFIGYTARGPVDEARQVFSFADFERAFGGLDLDSDLSYAVSHFFLNGGGTAWIVRVAEGAQAASVSLEAANGSVTLVAEASSEGVWGNNLILSVDYATADPVNSFNLTVAELGERNGRLVALRTETHRNLSMNDLAPTYAIAAVNAASDLIRLTDGGLAGTINASSTSGETLTNADVTGLTADTRRLNVSIDGGPSTEIRLFDAANDLADVAALRARLEQRINAIDGVTGVTVTNTAGVLSVVSGSSGRQSSVILRNAASQNAAAVLGLGTVNGGHEIAGARETRPVASGTTGDRIPDFSALGLSLNDPVNIHLVNLTAAGAVSGAAIATVTVLLNPVPASLGAARAQIQAGLAASGLPGFAGARVEIVDDTLVLIPAQASVPGQGFDCDGAGAAELGLTGGAAAPDNTFIRNIAAWQPGIGLSAGSQQAGTPGSDGAPPAADATFIGDRTAKTGTFALEDADLFNILLYPGTHSIPVLAAGVAYAEERRSMLIVDIDPNVDTLTEARDWVNDAANTSLKSNNAVAYFPRIRLSDPLQNGRLRSFPNSGLMAGLWARTDGARGIWKAPAGIEAGLRGVQALDYVLTDQENGVLNPLGLNCIRSFPVFGTVSWGARTLVGADARASEWKYVPVRRVALFIEESLYRGTQFAVFEPNDEPLWAQIRLAVGSFLQNMFRQGAFQGATPREAFFVKCDSSTTTQADIDLGIVNIHVGFAPLKPAEFVVISIQQIAGQSQV</sequence>
<dbReference type="InterPro" id="IPR020287">
    <property type="entry name" value="Tail_sheath_C"/>
</dbReference>
<dbReference type="RefSeq" id="WP_101752243.1">
    <property type="nucleotide sequence ID" value="NZ_CP025430.1"/>
</dbReference>
<dbReference type="PANTHER" id="PTHR35861">
    <property type="match status" value="1"/>
</dbReference>
<dbReference type="Pfam" id="PF17482">
    <property type="entry name" value="Phage_sheath_1C"/>
    <property type="match status" value="1"/>
</dbReference>